<keyword evidence="2" id="KW-1185">Reference proteome</keyword>
<proteinExistence type="predicted"/>
<dbReference type="OrthoDB" id="913551at2"/>
<accession>A0A4Q0XD48</accession>
<comment type="caution">
    <text evidence="1">The sequence shown here is derived from an EMBL/GenBank/DDBJ whole genome shotgun (WGS) entry which is preliminary data.</text>
</comment>
<protein>
    <submittedName>
        <fullName evidence="1">UDP-glycosyltransferase</fullName>
    </submittedName>
</protein>
<dbReference type="AlphaFoldDB" id="A0A4Q0XD48"/>
<dbReference type="Proteomes" id="UP000289792">
    <property type="component" value="Unassembled WGS sequence"/>
</dbReference>
<gene>
    <name evidence="1" type="ORF">ESZ48_16455</name>
</gene>
<dbReference type="EMBL" id="SDDZ01000014">
    <property type="protein sequence ID" value="RXJ45408.1"/>
    <property type="molecule type" value="Genomic_DNA"/>
</dbReference>
<keyword evidence="1" id="KW-0808">Transferase</keyword>
<sequence>MSFKKKKAFILVPDGVSLKNFAYTKFYNKAYERGFTIVFWHHTPFDFDSLGFSHLAIEQPKLHWLTTVLKNVRKRVELSRFAKREEDVIYNSYVFPLSYKTLKASVRSLLTNLLTFVFDSEKGLRSVRRTIQKLEGQTSYYKHCLAVLEEHRPDVVYCTSQRNVLAIAPLLAAAKLEIPTVCFVYSWDNLPKATLDVTADYYNVWSQHMKHELLHYHHFINESQVHVTGTPQFEPHYIKELLQPKERFFEENNLNLDITYLCYSGDDVTTSPKDPMYLRDVAKAIRSLKNKGHSLGLIFRRCPVDFSDRYDSVIEEYADVIVPIQPIWKKMGGAWDTILPLPEDVTLLSNLALHTAAVINLGSSMVFDFVIHQKPCLYMNYNYFNEANLPEQGVYVYDYVHFRSKPCEDVVIWLNHPNDIAKSIEAVLEHPSPTISAANLWYEKINEPPANSASTRIWNSIEAIIKKETT</sequence>
<dbReference type="SUPFAM" id="SSF53756">
    <property type="entry name" value="UDP-Glycosyltransferase/glycogen phosphorylase"/>
    <property type="match status" value="1"/>
</dbReference>
<reference evidence="1 2" key="1">
    <citation type="submission" date="2019-01" db="EMBL/GenBank/DDBJ databases">
        <title>Genome sequence of the Antarctic species Gelidibacter gilvus ACAM 158(T).</title>
        <authorList>
            <person name="Bowman J.P."/>
        </authorList>
    </citation>
    <scope>NUCLEOTIDE SEQUENCE [LARGE SCALE GENOMIC DNA]</scope>
    <source>
        <strain evidence="1 2">IC158</strain>
    </source>
</reference>
<dbReference type="GO" id="GO:0016740">
    <property type="term" value="F:transferase activity"/>
    <property type="evidence" value="ECO:0007669"/>
    <property type="project" value="UniProtKB-KW"/>
</dbReference>
<evidence type="ECO:0000313" key="2">
    <source>
        <dbReference type="Proteomes" id="UP000289792"/>
    </source>
</evidence>
<evidence type="ECO:0000313" key="1">
    <source>
        <dbReference type="EMBL" id="RXJ45408.1"/>
    </source>
</evidence>
<name>A0A4Q0XD48_9FLAO</name>
<dbReference type="RefSeq" id="WP_129018596.1">
    <property type="nucleotide sequence ID" value="NZ_SDDZ01000014.1"/>
</dbReference>
<organism evidence="1 2">
    <name type="scientific">Gelidibacter gilvus</name>
    <dbReference type="NCBI Taxonomy" id="59602"/>
    <lineage>
        <taxon>Bacteria</taxon>
        <taxon>Pseudomonadati</taxon>
        <taxon>Bacteroidota</taxon>
        <taxon>Flavobacteriia</taxon>
        <taxon>Flavobacteriales</taxon>
        <taxon>Flavobacteriaceae</taxon>
        <taxon>Gelidibacter</taxon>
    </lineage>
</organism>